<keyword evidence="4" id="KW-1185">Reference proteome</keyword>
<sequence>MVAKTSKLHKHRAEMLLLLCSIFSQSLRCPVHSSTMQPTAGFLLNSDQNPPPKMASATSGRRDLITLDQSFQHHHYL</sequence>
<feature type="chain" id="PRO_5018248840" description="Secreted protein" evidence="2">
    <location>
        <begin position="29"/>
        <end position="77"/>
    </location>
</feature>
<feature type="signal peptide" evidence="2">
    <location>
        <begin position="1"/>
        <end position="28"/>
    </location>
</feature>
<organism evidence="3 4">
    <name type="scientific">Strongylus vulgaris</name>
    <name type="common">Blood worm</name>
    <dbReference type="NCBI Taxonomy" id="40348"/>
    <lineage>
        <taxon>Eukaryota</taxon>
        <taxon>Metazoa</taxon>
        <taxon>Ecdysozoa</taxon>
        <taxon>Nematoda</taxon>
        <taxon>Chromadorea</taxon>
        <taxon>Rhabditida</taxon>
        <taxon>Rhabditina</taxon>
        <taxon>Rhabditomorpha</taxon>
        <taxon>Strongyloidea</taxon>
        <taxon>Strongylidae</taxon>
        <taxon>Strongylus</taxon>
    </lineage>
</organism>
<evidence type="ECO:0000256" key="1">
    <source>
        <dbReference type="SAM" id="MobiDB-lite"/>
    </source>
</evidence>
<feature type="region of interest" description="Disordered" evidence="1">
    <location>
        <begin position="42"/>
        <end position="61"/>
    </location>
</feature>
<proteinExistence type="predicted"/>
<evidence type="ECO:0008006" key="5">
    <source>
        <dbReference type="Google" id="ProtNLM"/>
    </source>
</evidence>
<dbReference type="EMBL" id="UYYB01002675">
    <property type="protein sequence ID" value="VDM66370.1"/>
    <property type="molecule type" value="Genomic_DNA"/>
</dbReference>
<evidence type="ECO:0000313" key="4">
    <source>
        <dbReference type="Proteomes" id="UP000270094"/>
    </source>
</evidence>
<dbReference type="Proteomes" id="UP000270094">
    <property type="component" value="Unassembled WGS sequence"/>
</dbReference>
<protein>
    <recommendedName>
        <fullName evidence="5">Secreted protein</fullName>
    </recommendedName>
</protein>
<evidence type="ECO:0000256" key="2">
    <source>
        <dbReference type="SAM" id="SignalP"/>
    </source>
</evidence>
<accession>A0A3P7I194</accession>
<reference evidence="3 4" key="1">
    <citation type="submission" date="2018-11" db="EMBL/GenBank/DDBJ databases">
        <authorList>
            <consortium name="Pathogen Informatics"/>
        </authorList>
    </citation>
    <scope>NUCLEOTIDE SEQUENCE [LARGE SCALE GENOMIC DNA]</scope>
</reference>
<dbReference type="AlphaFoldDB" id="A0A3P7I194"/>
<keyword evidence="2" id="KW-0732">Signal</keyword>
<name>A0A3P7I194_STRVU</name>
<gene>
    <name evidence="3" type="ORF">SVUK_LOCUS1368</name>
</gene>
<evidence type="ECO:0000313" key="3">
    <source>
        <dbReference type="EMBL" id="VDM66370.1"/>
    </source>
</evidence>